<evidence type="ECO:0000256" key="3">
    <source>
        <dbReference type="ARBA" id="ARBA00022679"/>
    </source>
</evidence>
<keyword evidence="5" id="KW-0418">Kinase</keyword>
<dbReference type="PROSITE" id="PS50011">
    <property type="entry name" value="PROTEIN_KINASE_DOM"/>
    <property type="match status" value="1"/>
</dbReference>
<dbReference type="GO" id="GO:0004674">
    <property type="term" value="F:protein serine/threonine kinase activity"/>
    <property type="evidence" value="ECO:0007669"/>
    <property type="project" value="UniProtKB-KW"/>
</dbReference>
<dbReference type="Gene3D" id="3.30.310.80">
    <property type="entry name" value="Kinase associated domain 1, KA1"/>
    <property type="match status" value="1"/>
</dbReference>
<feature type="domain" description="NAF" evidence="8">
    <location>
        <begin position="209"/>
        <end position="233"/>
    </location>
</feature>
<keyword evidence="10" id="KW-1185">Reference proteome</keyword>
<evidence type="ECO:0000256" key="4">
    <source>
        <dbReference type="ARBA" id="ARBA00022741"/>
    </source>
</evidence>
<comment type="caution">
    <text evidence="9">The sequence shown here is derived from an EMBL/GenBank/DDBJ whole genome shotgun (WGS) entry which is preliminary data.</text>
</comment>
<dbReference type="Pfam" id="PF00069">
    <property type="entry name" value="Pkinase"/>
    <property type="match status" value="1"/>
</dbReference>
<dbReference type="Pfam" id="PF03822">
    <property type="entry name" value="NAF"/>
    <property type="match status" value="1"/>
</dbReference>
<dbReference type="GO" id="GO:0005524">
    <property type="term" value="F:ATP binding"/>
    <property type="evidence" value="ECO:0007669"/>
    <property type="project" value="UniProtKB-KW"/>
</dbReference>
<dbReference type="AlphaFoldDB" id="A0A6G1C426"/>
<evidence type="ECO:0000313" key="10">
    <source>
        <dbReference type="Proteomes" id="UP000479710"/>
    </source>
</evidence>
<evidence type="ECO:0000256" key="6">
    <source>
        <dbReference type="ARBA" id="ARBA00022840"/>
    </source>
</evidence>
<dbReference type="CDD" id="cd12195">
    <property type="entry name" value="CIPK_C"/>
    <property type="match status" value="1"/>
</dbReference>
<accession>A0A6G1C426</accession>
<dbReference type="Proteomes" id="UP000479710">
    <property type="component" value="Unassembled WGS sequence"/>
</dbReference>
<protein>
    <recommendedName>
        <fullName evidence="1">non-specific serine/threonine protein kinase</fullName>
        <ecNumber evidence="1">2.7.11.1</ecNumber>
    </recommendedName>
</protein>
<keyword evidence="4" id="KW-0547">Nucleotide-binding</keyword>
<reference evidence="9 10" key="1">
    <citation type="submission" date="2019-11" db="EMBL/GenBank/DDBJ databases">
        <title>Whole genome sequence of Oryza granulata.</title>
        <authorList>
            <person name="Li W."/>
        </authorList>
    </citation>
    <scope>NUCLEOTIDE SEQUENCE [LARGE SCALE GENOMIC DNA]</scope>
    <source>
        <strain evidence="10">cv. Menghai</strain>
        <tissue evidence="9">Leaf</tissue>
    </source>
</reference>
<evidence type="ECO:0000256" key="2">
    <source>
        <dbReference type="ARBA" id="ARBA00022527"/>
    </source>
</evidence>
<dbReference type="PROSITE" id="PS50816">
    <property type="entry name" value="NAF"/>
    <property type="match status" value="1"/>
</dbReference>
<keyword evidence="6" id="KW-0067">ATP-binding</keyword>
<dbReference type="InterPro" id="IPR000719">
    <property type="entry name" value="Prot_kinase_dom"/>
</dbReference>
<name>A0A6G1C426_9ORYZ</name>
<dbReference type="EC" id="2.7.11.1" evidence="1"/>
<dbReference type="InterPro" id="IPR004041">
    <property type="entry name" value="NAF_dom"/>
</dbReference>
<proteinExistence type="predicted"/>
<dbReference type="OrthoDB" id="193931at2759"/>
<dbReference type="InterPro" id="IPR011009">
    <property type="entry name" value="Kinase-like_dom_sf"/>
</dbReference>
<dbReference type="GO" id="GO:0007165">
    <property type="term" value="P:signal transduction"/>
    <property type="evidence" value="ECO:0007669"/>
    <property type="project" value="InterPro"/>
</dbReference>
<dbReference type="InterPro" id="IPR018451">
    <property type="entry name" value="NAF/FISL_domain"/>
</dbReference>
<evidence type="ECO:0000256" key="1">
    <source>
        <dbReference type="ARBA" id="ARBA00012513"/>
    </source>
</evidence>
<keyword evidence="3" id="KW-0808">Transferase</keyword>
<evidence type="ECO:0000256" key="5">
    <source>
        <dbReference type="ARBA" id="ARBA00022777"/>
    </source>
</evidence>
<dbReference type="PANTHER" id="PTHR43895:SF33">
    <property type="entry name" value="PROTEIN KINASE DOMAIN-CONTAINING PROTEIN"/>
    <property type="match status" value="1"/>
</dbReference>
<dbReference type="SUPFAM" id="SSF56112">
    <property type="entry name" value="Protein kinase-like (PK-like)"/>
    <property type="match status" value="1"/>
</dbReference>
<organism evidence="9 10">
    <name type="scientific">Oryza meyeriana var. granulata</name>
    <dbReference type="NCBI Taxonomy" id="110450"/>
    <lineage>
        <taxon>Eukaryota</taxon>
        <taxon>Viridiplantae</taxon>
        <taxon>Streptophyta</taxon>
        <taxon>Embryophyta</taxon>
        <taxon>Tracheophyta</taxon>
        <taxon>Spermatophyta</taxon>
        <taxon>Magnoliopsida</taxon>
        <taxon>Liliopsida</taxon>
        <taxon>Poales</taxon>
        <taxon>Poaceae</taxon>
        <taxon>BOP clade</taxon>
        <taxon>Oryzoideae</taxon>
        <taxon>Oryzeae</taxon>
        <taxon>Oryzinae</taxon>
        <taxon>Oryza</taxon>
        <taxon>Oryza meyeriana</taxon>
    </lineage>
</organism>
<dbReference type="Gene3D" id="1.10.510.10">
    <property type="entry name" value="Transferase(Phosphotransferase) domain 1"/>
    <property type="match status" value="1"/>
</dbReference>
<feature type="domain" description="Protein kinase" evidence="7">
    <location>
        <begin position="1"/>
        <end position="218"/>
    </location>
</feature>
<keyword evidence="2" id="KW-0723">Serine/threonine-protein kinase</keyword>
<dbReference type="PANTHER" id="PTHR43895">
    <property type="entry name" value="CALCIUM/CALMODULIN-DEPENDENT PROTEIN KINASE KINASE-RELATED"/>
    <property type="match status" value="1"/>
</dbReference>
<evidence type="ECO:0000259" key="7">
    <source>
        <dbReference type="PROSITE" id="PS50011"/>
    </source>
</evidence>
<dbReference type="EMBL" id="SPHZ02000010">
    <property type="protein sequence ID" value="KAF0894717.1"/>
    <property type="molecule type" value="Genomic_DNA"/>
</dbReference>
<sequence>MQIYGVRSTGATQLLWVDEEHDEETATASREDGVGSTIGCWEAADPSSSSSHTSNDVHSITEEVFGMPHVLWEVAAMCWLSHPHMLRLHKNILLDGDGNVKVSDFRLSVLPDSLWDDGRLHTACGTPTYAAPEVFCCRACDGAKADAWSCGVVLFPVRHLVSRLLDSNPNTCVAVESLVTHHPWFKRSLSVDSQLDGLLNGQPEHTVAFQAPTLNVFDIISMSPGLNLSRLFGDSKSSREKRFMTMVSPERTLEQLGHAGRKLGYVVVGKKGVESGRDVRDCGNVGGDIRGGATANARRVVARGGRW</sequence>
<gene>
    <name evidence="9" type="ORF">E2562_002005</name>
</gene>
<evidence type="ECO:0000313" key="9">
    <source>
        <dbReference type="EMBL" id="KAF0894717.1"/>
    </source>
</evidence>
<evidence type="ECO:0000259" key="8">
    <source>
        <dbReference type="PROSITE" id="PS50816"/>
    </source>
</evidence>